<accession>A0A3G8FWQ9</accession>
<evidence type="ECO:0000256" key="18">
    <source>
        <dbReference type="ARBA" id="ARBA00023280"/>
    </source>
</evidence>
<comment type="subunit">
    <text evidence="25">Interacts with the large capsid protein.</text>
</comment>
<dbReference type="GO" id="GO:0003677">
    <property type="term" value="F:DNA binding"/>
    <property type="evidence" value="ECO:0007669"/>
    <property type="project" value="UniProtKB-KW"/>
</dbReference>
<feature type="transmembrane region" description="Helical" evidence="27">
    <location>
        <begin position="41"/>
        <end position="66"/>
    </location>
</feature>
<evidence type="ECO:0000256" key="22">
    <source>
        <dbReference type="ARBA" id="ARBA00033402"/>
    </source>
</evidence>
<evidence type="ECO:0000256" key="24">
    <source>
        <dbReference type="ARBA" id="ARBA00046473"/>
    </source>
</evidence>
<evidence type="ECO:0000256" key="3">
    <source>
        <dbReference type="ARBA" id="ARBA00004621"/>
    </source>
</evidence>
<evidence type="ECO:0000256" key="23">
    <source>
        <dbReference type="ARBA" id="ARBA00046110"/>
    </source>
</evidence>
<dbReference type="Gene3D" id="2.60.120.20">
    <property type="match status" value="2"/>
</dbReference>
<keyword evidence="15" id="KW-1031">Host cell junction</keyword>
<evidence type="ECO:0000256" key="27">
    <source>
        <dbReference type="SAM" id="Phobius"/>
    </source>
</evidence>
<keyword evidence="18" id="KW-0899">Viral immunoevasion</keyword>
<evidence type="ECO:0000256" key="9">
    <source>
        <dbReference type="ARBA" id="ARBA00022632"/>
    </source>
</evidence>
<evidence type="ECO:0000256" key="14">
    <source>
        <dbReference type="ARBA" id="ARBA00023060"/>
    </source>
</evidence>
<comment type="function">
    <text evidence="23">Transports the viral genome to neighboring plant cells directly through plasmosdesmata, without any budding. The movement protein allows efficient cell to cell propagation, by bypassing the host cell wall barrier. Acts by forming a tubular structure at the host plasmodesmata, enlarging it enough to allow free passage of virion capsids. Binds to GTP and to single-stranded RNA and single-stranded DNA in a non-sequence-specific manner.</text>
</comment>
<name>A0A3G8FWQ9_9SECO</name>
<dbReference type="Pfam" id="PF02248">
    <property type="entry name" value="Como_SCP"/>
    <property type="match status" value="1"/>
</dbReference>
<dbReference type="GO" id="GO:0052170">
    <property type="term" value="P:symbiont-mediated suppression of host innate immune response"/>
    <property type="evidence" value="ECO:0007669"/>
    <property type="project" value="UniProtKB-KW"/>
</dbReference>
<keyword evidence="27" id="KW-1133">Transmembrane helix</keyword>
<feature type="transmembrane region" description="Helical" evidence="27">
    <location>
        <begin position="12"/>
        <end position="35"/>
    </location>
</feature>
<keyword evidence="17" id="KW-0342">GTP-binding</keyword>
<keyword evidence="9" id="KW-1090">Inhibition of host innate immune response by virus</keyword>
<evidence type="ECO:0000256" key="20">
    <source>
        <dbReference type="ARBA" id="ARBA00031918"/>
    </source>
</evidence>
<keyword evidence="13" id="KW-0916">Viral movement protein</keyword>
<dbReference type="GO" id="GO:0046740">
    <property type="term" value="P:transport of virus in host, cell to cell"/>
    <property type="evidence" value="ECO:0007669"/>
    <property type="project" value="UniProtKB-KW"/>
</dbReference>
<keyword evidence="10" id="KW-0547">Nucleotide-binding</keyword>
<evidence type="ECO:0000256" key="26">
    <source>
        <dbReference type="SAM" id="MobiDB-lite"/>
    </source>
</evidence>
<dbReference type="SUPFAM" id="SSF88633">
    <property type="entry name" value="Positive stranded ssRNA viruses"/>
    <property type="match status" value="3"/>
</dbReference>
<dbReference type="GO" id="GO:0044219">
    <property type="term" value="C:host cell plasmodesma"/>
    <property type="evidence" value="ECO:0007669"/>
    <property type="project" value="UniProtKB-SubCell"/>
</dbReference>
<keyword evidence="6" id="KW-0941">Suppressor of RNA silencing</keyword>
<evidence type="ECO:0000256" key="15">
    <source>
        <dbReference type="ARBA" id="ARBA00023081"/>
    </source>
</evidence>
<keyword evidence="7" id="KW-0167">Capsid protein</keyword>
<evidence type="ECO:0000256" key="19">
    <source>
        <dbReference type="ARBA" id="ARBA00030233"/>
    </source>
</evidence>
<keyword evidence="16" id="KW-0238">DNA-binding</keyword>
<comment type="function">
    <text evidence="1">Responsible for viral RNA2 accumulation. May function by recruiting the RNA1-encoded polyprotein that contains the replication protein to RNA2 and enable its replication.</text>
</comment>
<evidence type="ECO:0000256" key="4">
    <source>
        <dbReference type="ARBA" id="ARBA00022361"/>
    </source>
</evidence>
<evidence type="ECO:0000256" key="17">
    <source>
        <dbReference type="ARBA" id="ARBA00023134"/>
    </source>
</evidence>
<evidence type="ECO:0000256" key="2">
    <source>
        <dbReference type="ARBA" id="ARBA00004328"/>
    </source>
</evidence>
<dbReference type="InterPro" id="IPR029053">
    <property type="entry name" value="Viral_coat"/>
</dbReference>
<evidence type="ECO:0000256" key="5">
    <source>
        <dbReference type="ARBA" id="ARBA00022448"/>
    </source>
</evidence>
<evidence type="ECO:0000256" key="16">
    <source>
        <dbReference type="ARBA" id="ARBA00023125"/>
    </source>
</evidence>
<keyword evidence="11" id="KW-0946">Virion</keyword>
<feature type="region of interest" description="Disordered" evidence="26">
    <location>
        <begin position="418"/>
        <end position="439"/>
    </location>
</feature>
<reference evidence="28" key="1">
    <citation type="journal article" date="2018" name="Plant Pathol.">
        <title>Using High Throughput Sequencing in support of a plant health outbreak reveals novel viruses in Ullucus tuberosus (Basellaceae).</title>
        <authorList>
            <person name="Fox A."/>
            <person name="Fowkes A."/>
            <person name="Skelton A."/>
            <person name="Harju V."/>
            <person name="Buxton-Kirk A."/>
            <person name="Kelly M."/>
            <person name="Forde S."/>
            <person name="Pufal H."/>
            <person name="Conyers C."/>
            <person name="Ward R."/>
            <person name="Weekes R."/>
            <person name="Boonham N."/>
            <person name="Adams I."/>
        </authorList>
    </citation>
    <scope>NUCLEOTIDE SEQUENCE</scope>
    <source>
        <strain evidence="28">UCoV1_RNA2</strain>
    </source>
</reference>
<dbReference type="GO" id="GO:0003723">
    <property type="term" value="F:RNA binding"/>
    <property type="evidence" value="ECO:0007669"/>
    <property type="project" value="UniProtKB-KW"/>
</dbReference>
<evidence type="ECO:0000256" key="7">
    <source>
        <dbReference type="ARBA" id="ARBA00022561"/>
    </source>
</evidence>
<evidence type="ECO:0000256" key="1">
    <source>
        <dbReference type="ARBA" id="ARBA00003642"/>
    </source>
</evidence>
<evidence type="ECO:0000256" key="12">
    <source>
        <dbReference type="ARBA" id="ARBA00022884"/>
    </source>
</evidence>
<dbReference type="GO" id="GO:0039617">
    <property type="term" value="C:T=3 icosahedral viral capsid"/>
    <property type="evidence" value="ECO:0007669"/>
    <property type="project" value="UniProtKB-KW"/>
</dbReference>
<dbReference type="GO" id="GO:0005525">
    <property type="term" value="F:GTP binding"/>
    <property type="evidence" value="ECO:0007669"/>
    <property type="project" value="UniProtKB-KW"/>
</dbReference>
<dbReference type="EMBL" id="MH645164">
    <property type="protein sequence ID" value="AZF99055.1"/>
    <property type="molecule type" value="Genomic_RNA"/>
</dbReference>
<keyword evidence="27" id="KW-0472">Membrane</keyword>
<dbReference type="InterPro" id="IPR003181">
    <property type="entry name" value="Como_LCP"/>
</dbReference>
<comment type="subunit">
    <text evidence="24">Interacts (via C-terminus) with the large capsid protein.</text>
</comment>
<sequence>MQQALKHFVCFRLLMSIGTGYWISFAVLICLAHWYTFDSTVAGLCASIINLILLLWTFYLTTLGYFDKEILLQRSFKYSANHLRQQCEDKARKILAMASSQSVQQVLSTIPPEVIRDRAHAYKHAQAQDVGTALPKASDLYQPKFSPFNYHNLFKTQKKEVVKGTPKTSHAGQIIQIEDRSLGNFAAGEAIVIDINFGQLSNAVKSHTSDPRLVVPSKADKDAPTHVHVGAIELIIESHASSECDLVGGGLLVDTYHVRPSNAVRAAFVSQFNGGLPTRVVFYPDTKMALSEDYNDRFKLVLSCPNSDIRAGFSLGHLKMNAIVKLINVCTQVSPTPFLITCGNEERASVSSYVDKVCMAVHAKAAKMQELPAVNLTYQSPHVLQEVGENSFLCKEGAKLTYKFDFGAKKDEPVVNSETAQPTRIQHVRPQQTPPPGKVLNNRELAQFYIDLVEAELAEEEALAAEALAQQAAIADTEVFQAGGGDDSSATVDNGADVISECQQDKVVVDEYEQGPIEHEHMKDNRIYMRTIPLSSNLDTSRPLFISTLGAMLDEAEPSGKLVVQSNVQTGRLLVRLSMRTSPQEGLGLLVTYNSGHAGPVSPIGSLTSESCYTWNPAFQAMCDFIIDPNPCGPMWNWNYISLSTATVQIHPLHNWVSAPTTSQALTLEVYLLKAPNIISIFPMQRAAKTLRLNKYIGVASFAQGSAQQTFAIPLDFGTVRREGLNAYSTITESYLSHWKYFRADVVVEFVKTSTPWIDGILCAAVCYAPDLSASQQWKTSLAKQQMVFGNNGRLVLKFTKANFPLAWATETLGDDNIATDGVPKIMLFTKGSVTAVVPNINMNIAVIVRRLENLECYGYNPGFEPGANSPNVSVQTRIKDREHWVDLMHVVRNSATARGNTSFILPLFTGIVLPFPTAAWEVKSKFSPANKILKLSAWRRGKMRVRMIMRGSQGITRANWQSVTTIQTRRSLNSRGLSDTTFVMAEALSWIYDYTICFQGQNFGFESNDNLYGGISSAWLNVAVTASEQVDSFIMQVDISEMEFAGNLANLVTFNA</sequence>
<evidence type="ECO:0000256" key="11">
    <source>
        <dbReference type="ARBA" id="ARBA00022844"/>
    </source>
</evidence>
<evidence type="ECO:0000256" key="8">
    <source>
        <dbReference type="ARBA" id="ARBA00022581"/>
    </source>
</evidence>
<evidence type="ECO:0000256" key="13">
    <source>
        <dbReference type="ARBA" id="ARBA00023031"/>
    </source>
</evidence>
<protein>
    <recommendedName>
        <fullName evidence="4">RNA2 polyprotein</fullName>
    </recommendedName>
    <alternativeName>
        <fullName evidence="21">Genome polyprotein M</fullName>
    </alternativeName>
    <alternativeName>
        <fullName evidence="22">M RNA polyprotein</fullName>
    </alternativeName>
    <alternativeName>
        <fullName evidence="19">Middle component RNA polyprotein</fullName>
    </alternativeName>
    <alternativeName>
        <fullName evidence="20">P2</fullName>
    </alternativeName>
</protein>
<keyword evidence="14" id="KW-1142">T=3 icosahedral capsid protein</keyword>
<comment type="subcellular location">
    <subcellularLocation>
        <location evidence="3">Host cell junction</location>
        <location evidence="3">Host plasmodesma</location>
    </subcellularLocation>
    <subcellularLocation>
        <location evidence="2">Virion</location>
    </subcellularLocation>
</comment>
<keyword evidence="8" id="KW-0945">Host-virus interaction</keyword>
<keyword evidence="27" id="KW-0812">Transmembrane</keyword>
<keyword evidence="5" id="KW-0813">Transport</keyword>
<dbReference type="InterPro" id="IPR003182">
    <property type="entry name" value="RNA2_polyprotein"/>
</dbReference>
<evidence type="ECO:0000256" key="10">
    <source>
        <dbReference type="ARBA" id="ARBA00022741"/>
    </source>
</evidence>
<evidence type="ECO:0000256" key="21">
    <source>
        <dbReference type="ARBA" id="ARBA00032125"/>
    </source>
</evidence>
<proteinExistence type="predicted"/>
<organism evidence="28">
    <name type="scientific">Ullucus comovirus 1</name>
    <dbReference type="NCBI Taxonomy" id="2491949"/>
    <lineage>
        <taxon>Viruses</taxon>
        <taxon>Riboviria</taxon>
        <taxon>Orthornavirae</taxon>
        <taxon>Pisuviricota</taxon>
        <taxon>Pisoniviricetes</taxon>
        <taxon>Picornavirales</taxon>
        <taxon>Secoviridae</taxon>
        <taxon>Comovirinae</taxon>
        <taxon>Comovirus</taxon>
    </lineage>
</organism>
<evidence type="ECO:0000313" key="28">
    <source>
        <dbReference type="EMBL" id="AZF99055.1"/>
    </source>
</evidence>
<dbReference type="Pfam" id="PF02247">
    <property type="entry name" value="Como_LCP"/>
    <property type="match status" value="1"/>
</dbReference>
<evidence type="ECO:0000256" key="6">
    <source>
        <dbReference type="ARBA" id="ARBA00022463"/>
    </source>
</evidence>
<dbReference type="GO" id="GO:0005198">
    <property type="term" value="F:structural molecule activity"/>
    <property type="evidence" value="ECO:0007669"/>
    <property type="project" value="InterPro"/>
</dbReference>
<evidence type="ECO:0000256" key="25">
    <source>
        <dbReference type="ARBA" id="ARBA00046913"/>
    </source>
</evidence>
<keyword evidence="12" id="KW-0694">RNA-binding</keyword>